<keyword evidence="2" id="KW-1133">Transmembrane helix</keyword>
<feature type="region of interest" description="Disordered" evidence="1">
    <location>
        <begin position="131"/>
        <end position="150"/>
    </location>
</feature>
<evidence type="ECO:0000256" key="1">
    <source>
        <dbReference type="SAM" id="MobiDB-lite"/>
    </source>
</evidence>
<evidence type="ECO:0000313" key="4">
    <source>
        <dbReference type="Proteomes" id="UP000805614"/>
    </source>
</evidence>
<evidence type="ECO:0000313" key="3">
    <source>
        <dbReference type="EMBL" id="MBC6468921.1"/>
    </source>
</evidence>
<accession>A0ABR7LVV7</accession>
<feature type="transmembrane region" description="Helical" evidence="2">
    <location>
        <begin position="58"/>
        <end position="77"/>
    </location>
</feature>
<keyword evidence="2" id="KW-0472">Membrane</keyword>
<dbReference type="RefSeq" id="WP_187245963.1">
    <property type="nucleotide sequence ID" value="NZ_BAAAOK010000001.1"/>
</dbReference>
<reference evidence="3 4" key="1">
    <citation type="submission" date="2020-06" db="EMBL/GenBank/DDBJ databases">
        <title>Actinomadura xiongansis sp. nov., isolated from soil of Baiyangdian.</title>
        <authorList>
            <person name="Zhang X."/>
        </authorList>
    </citation>
    <scope>NUCLEOTIDE SEQUENCE [LARGE SCALE GENOMIC DNA]</scope>
    <source>
        <strain evidence="3 4">HBUM206468</strain>
    </source>
</reference>
<organism evidence="3 4">
    <name type="scientific">Actinomadura alba</name>
    <dbReference type="NCBI Taxonomy" id="406431"/>
    <lineage>
        <taxon>Bacteria</taxon>
        <taxon>Bacillati</taxon>
        <taxon>Actinomycetota</taxon>
        <taxon>Actinomycetes</taxon>
        <taxon>Streptosporangiales</taxon>
        <taxon>Thermomonosporaceae</taxon>
        <taxon>Actinomadura</taxon>
    </lineage>
</organism>
<proteinExistence type="predicted"/>
<dbReference type="EMBL" id="JABVEC010000022">
    <property type="protein sequence ID" value="MBC6468921.1"/>
    <property type="molecule type" value="Genomic_DNA"/>
</dbReference>
<keyword evidence="2" id="KW-0812">Transmembrane</keyword>
<gene>
    <name evidence="3" type="ORF">HKK74_26010</name>
</gene>
<protein>
    <submittedName>
        <fullName evidence="3">Uncharacterized protein</fullName>
    </submittedName>
</protein>
<sequence>MSGENQAQRQTGRMSVTDILQRLFGRQLSRRVVLLHLSVIGVIFVWLVPRNWTPEPPFWLMLLFALILVWSFCWLLPQVWMPRLPFWLMILLFLIMAIPGALLPSEWFTVTFGGPLVVSMWLYEAYRETPTHADTRDPSANGEPRQSPTP</sequence>
<evidence type="ECO:0000256" key="2">
    <source>
        <dbReference type="SAM" id="Phobius"/>
    </source>
</evidence>
<feature type="transmembrane region" description="Helical" evidence="2">
    <location>
        <begin position="84"/>
        <end position="102"/>
    </location>
</feature>
<feature type="transmembrane region" description="Helical" evidence="2">
    <location>
        <begin position="108"/>
        <end position="126"/>
    </location>
</feature>
<feature type="transmembrane region" description="Helical" evidence="2">
    <location>
        <begin position="32"/>
        <end position="52"/>
    </location>
</feature>
<dbReference type="Proteomes" id="UP000805614">
    <property type="component" value="Unassembled WGS sequence"/>
</dbReference>
<comment type="caution">
    <text evidence="3">The sequence shown here is derived from an EMBL/GenBank/DDBJ whole genome shotgun (WGS) entry which is preliminary data.</text>
</comment>
<name>A0ABR7LVV7_9ACTN</name>
<keyword evidence="4" id="KW-1185">Reference proteome</keyword>